<protein>
    <submittedName>
        <fullName evidence="1">GlcNAc-PI de-N-acetylase</fullName>
    </submittedName>
</protein>
<accession>A0A0G9H808</accession>
<name>A0A0G9H808_9GAMM</name>
<gene>
    <name evidence="1" type="ORF">Y882_01855</name>
</gene>
<dbReference type="SUPFAM" id="SSF102588">
    <property type="entry name" value="LmbE-like"/>
    <property type="match status" value="1"/>
</dbReference>
<dbReference type="PANTHER" id="PTHR12993">
    <property type="entry name" value="N-ACETYLGLUCOSAMINYL-PHOSPHATIDYLINOSITOL DE-N-ACETYLASE-RELATED"/>
    <property type="match status" value="1"/>
</dbReference>
<comment type="caution">
    <text evidence="1">The sequence shown here is derived from an EMBL/GenBank/DDBJ whole genome shotgun (WGS) entry which is preliminary data.</text>
</comment>
<dbReference type="STRING" id="1440762.Y882_01855"/>
<dbReference type="AlphaFoldDB" id="A0A0G9H808"/>
<dbReference type="InterPro" id="IPR003737">
    <property type="entry name" value="GlcNAc_PI_deacetylase-related"/>
</dbReference>
<evidence type="ECO:0000313" key="1">
    <source>
        <dbReference type="EMBL" id="KLD65940.1"/>
    </source>
</evidence>
<dbReference type="EMBL" id="JPLA01000003">
    <property type="protein sequence ID" value="KLD65940.1"/>
    <property type="molecule type" value="Genomic_DNA"/>
</dbReference>
<evidence type="ECO:0000313" key="2">
    <source>
        <dbReference type="Proteomes" id="UP000035481"/>
    </source>
</evidence>
<organism evidence="1 2">
    <name type="scientific">Dyella japonica DSM 16301</name>
    <dbReference type="NCBI Taxonomy" id="1440762"/>
    <lineage>
        <taxon>Bacteria</taxon>
        <taxon>Pseudomonadati</taxon>
        <taxon>Pseudomonadota</taxon>
        <taxon>Gammaproteobacteria</taxon>
        <taxon>Lysobacterales</taxon>
        <taxon>Rhodanobacteraceae</taxon>
        <taxon>Dyella</taxon>
    </lineage>
</organism>
<dbReference type="Gene3D" id="3.40.50.10320">
    <property type="entry name" value="LmbE-like"/>
    <property type="match status" value="1"/>
</dbReference>
<proteinExistence type="predicted"/>
<dbReference type="Proteomes" id="UP000035481">
    <property type="component" value="Unassembled WGS sequence"/>
</dbReference>
<dbReference type="GO" id="GO:0016811">
    <property type="term" value="F:hydrolase activity, acting on carbon-nitrogen (but not peptide) bonds, in linear amides"/>
    <property type="evidence" value="ECO:0007669"/>
    <property type="project" value="TreeGrafter"/>
</dbReference>
<dbReference type="Pfam" id="PF02585">
    <property type="entry name" value="PIG-L"/>
    <property type="match status" value="1"/>
</dbReference>
<sequence>MSREADMSLSLNARTRLLVVAPHPDDESIATGELILQVRQAGGEVQILLLTNGDNNPWPQRWVERRLRIGADERRRWGERRRTEVTQALAQLGVTGEALQPLGWPDMGITRRLCDQLDASVEMVVQCLEAFRPTLVALPALGDHHPDHGAAHVLTRLAVAGADGEAPRMLAYLVHGQEVTGKGRVKLDSSVGIHATKMAALACHRSQMALSGKRMRRLADRGERYQAVRGTSVAAESAVLPWQPSRLLQRWLRLTLVDERGVRQWPWRQAPLSMDGQGRYVLHGLDPAAPGPRFLKLHMNLPSPWIFDRWGWCEL</sequence>
<dbReference type="PANTHER" id="PTHR12993:SF29">
    <property type="entry name" value="BLR3841 PROTEIN"/>
    <property type="match status" value="1"/>
</dbReference>
<reference evidence="1 2" key="1">
    <citation type="journal article" date="2015" name="Antonie Van Leeuwenhoek">
        <title>A phylogenomic and molecular marker based taxonomic framework for the order Xanthomonadales: proposal to transfer the families Algiphilaceae and Solimonadaceae to the order Nevskiales ord. nov. and to create a new family within the order Xanthomonadales, the family Rhodanobacteraceae fam. nov., containing the genus Rhodanobacter and its closest relatives.</title>
        <authorList>
            <person name="Naushad S."/>
            <person name="Adeolu M."/>
            <person name="Wong S."/>
            <person name="Sohail M."/>
            <person name="Schellhorn H.E."/>
            <person name="Gupta R.S."/>
        </authorList>
    </citation>
    <scope>NUCLEOTIDE SEQUENCE [LARGE SCALE GENOMIC DNA]</scope>
    <source>
        <strain evidence="1 2">DSM 16301</strain>
    </source>
</reference>
<dbReference type="InterPro" id="IPR024078">
    <property type="entry name" value="LmbE-like_dom_sf"/>
</dbReference>
<dbReference type="PATRIC" id="fig|1440762.4.peg.2031"/>